<protein>
    <recommendedName>
        <fullName evidence="8">Terminase</fullName>
    </recommendedName>
</protein>
<feature type="coiled-coil region" evidence="2">
    <location>
        <begin position="85"/>
        <end position="112"/>
    </location>
</feature>
<name>A0A510UF32_ALIFS</name>
<dbReference type="InterPro" id="IPR027417">
    <property type="entry name" value="P-loop_NTPase"/>
</dbReference>
<proteinExistence type="predicted"/>
<dbReference type="SUPFAM" id="SSF46689">
    <property type="entry name" value="Homeodomain-like"/>
    <property type="match status" value="1"/>
</dbReference>
<feature type="domain" description="Terminase large subunit gp17-like C-terminal" evidence="5">
    <location>
        <begin position="425"/>
        <end position="581"/>
    </location>
</feature>
<dbReference type="Gene3D" id="3.30.420.240">
    <property type="match status" value="1"/>
</dbReference>
<dbReference type="Pfam" id="PF17289">
    <property type="entry name" value="Terminase_6C"/>
    <property type="match status" value="1"/>
</dbReference>
<comment type="caution">
    <text evidence="6">The sequence shown here is derived from an EMBL/GenBank/DDBJ whole genome shotgun (WGS) entry which is preliminary data.</text>
</comment>
<evidence type="ECO:0008006" key="8">
    <source>
        <dbReference type="Google" id="ProtNLM"/>
    </source>
</evidence>
<evidence type="ECO:0000313" key="7">
    <source>
        <dbReference type="Proteomes" id="UP000321787"/>
    </source>
</evidence>
<dbReference type="Proteomes" id="UP000321787">
    <property type="component" value="Unassembled WGS sequence"/>
</dbReference>
<dbReference type="InterPro" id="IPR009057">
    <property type="entry name" value="Homeodomain-like_sf"/>
</dbReference>
<organism evidence="6 7">
    <name type="scientific">Aliivibrio fischeri</name>
    <name type="common">Vibrio fischeri</name>
    <dbReference type="NCBI Taxonomy" id="668"/>
    <lineage>
        <taxon>Bacteria</taxon>
        <taxon>Pseudomonadati</taxon>
        <taxon>Pseudomonadota</taxon>
        <taxon>Gammaproteobacteria</taxon>
        <taxon>Vibrionales</taxon>
        <taxon>Vibrionaceae</taxon>
        <taxon>Aliivibrio</taxon>
    </lineage>
</organism>
<dbReference type="EMBL" id="BJTZ01000005">
    <property type="protein sequence ID" value="GEK13232.1"/>
    <property type="molecule type" value="Genomic_DNA"/>
</dbReference>
<feature type="compositionally biased region" description="Gly residues" evidence="3">
    <location>
        <begin position="125"/>
        <end position="134"/>
    </location>
</feature>
<evidence type="ECO:0000259" key="5">
    <source>
        <dbReference type="Pfam" id="PF17289"/>
    </source>
</evidence>
<feature type="domain" description="Terminase ATPase subunit N-terminal" evidence="4">
    <location>
        <begin position="13"/>
        <end position="70"/>
    </location>
</feature>
<dbReference type="Pfam" id="PF03237">
    <property type="entry name" value="Terminase_6N"/>
    <property type="match status" value="1"/>
</dbReference>
<evidence type="ECO:0000256" key="2">
    <source>
        <dbReference type="SAM" id="Coils"/>
    </source>
</evidence>
<gene>
    <name evidence="6" type="primary">P</name>
    <name evidence="6" type="ORF">AFI02nite_12680</name>
</gene>
<feature type="region of interest" description="Disordered" evidence="3">
    <location>
        <begin position="118"/>
        <end position="148"/>
    </location>
</feature>
<accession>A0A510UF32</accession>
<evidence type="ECO:0000259" key="4">
    <source>
        <dbReference type="Pfam" id="PF06056"/>
    </source>
</evidence>
<evidence type="ECO:0000256" key="1">
    <source>
        <dbReference type="ARBA" id="ARBA00022612"/>
    </source>
</evidence>
<dbReference type="Pfam" id="PF06056">
    <property type="entry name" value="Terminase_5"/>
    <property type="match status" value="1"/>
</dbReference>
<keyword evidence="1" id="KW-1188">Viral release from host cell</keyword>
<sequence length="599" mass="67981">MITDRKSKYSEELKEKAKELYLASLTPKEIAKKLNVNSVRTIYNWIEKGDWDELLGAFGVEKQLQSRLSQLTNRDLKSKSELDEIDRIVANLIKLQDSNMKLRERSVALKEREQGLTLPGCVGNSSGGSSGGGDSGKRKRPRKNDIPNIDDPRWQDWIDALYPYQKVHFLQRDQKERWTIKSRQIGFTFEAAGEGLYVAMATGKNQTFLSASKAQSLVFRSYIFQLAEKYFGVELKGNPIRLPNGAELRFIGTNRATAQSFSSDLYIDEACWIGKFEGIYETAGAMSTLKSRRLTVFSTPSTRQHGAYRVWSGAYWKKGKPDRADIPFPSKDTLRKHPQVCPDLKWRYVVTLQDAYDSGNPEIDIDDTKDRCSEAAYAYLYDCEFIDEADSIFTLSNLTRCVRENMWSGVDLSLVRPVGDKPVAIGYDPARIGDLAKCFVLLMPENQGDEFRVIEEFEWRGFHWSWQALQVKSLMERYNVQHIGVDCSGIGSGVGEMIKEFYPQVMLITYTQQSKQNLVLKVMDLVSTARIKWPAEFTSIAPSFMAIKRKQTGHGTMTFAAERTEETGHADSFFAIAHAVSCEGLNATTQRKTSIRMNL</sequence>
<dbReference type="InterPro" id="IPR010332">
    <property type="entry name" value="ATPase_terminase-su_N"/>
</dbReference>
<evidence type="ECO:0000313" key="6">
    <source>
        <dbReference type="EMBL" id="GEK13232.1"/>
    </source>
</evidence>
<evidence type="ECO:0000256" key="3">
    <source>
        <dbReference type="SAM" id="MobiDB-lite"/>
    </source>
</evidence>
<dbReference type="RefSeq" id="WP_146862908.1">
    <property type="nucleotide sequence ID" value="NZ_BJTZ01000005.1"/>
</dbReference>
<dbReference type="AlphaFoldDB" id="A0A510UF32"/>
<reference evidence="6 7" key="1">
    <citation type="submission" date="2019-07" db="EMBL/GenBank/DDBJ databases">
        <title>Whole genome shotgun sequence of Aliivibrio fischeri NBRC 101058.</title>
        <authorList>
            <person name="Hosoyama A."/>
            <person name="Uohara A."/>
            <person name="Ohji S."/>
            <person name="Ichikawa N."/>
        </authorList>
    </citation>
    <scope>NUCLEOTIDE SEQUENCE [LARGE SCALE GENOMIC DNA]</scope>
    <source>
        <strain evidence="6 7">NBRC 101058</strain>
    </source>
</reference>
<keyword evidence="2" id="KW-0175">Coiled coil</keyword>
<dbReference type="InterPro" id="IPR035421">
    <property type="entry name" value="Terminase_6C"/>
</dbReference>
<dbReference type="Gene3D" id="3.40.50.300">
    <property type="entry name" value="P-loop containing nucleotide triphosphate hydrolases"/>
    <property type="match status" value="1"/>
</dbReference>